<reference evidence="1" key="1">
    <citation type="submission" date="2024-12" db="EMBL/GenBank/DDBJ databases">
        <title>Comparative genomics and development of molecular markers within Purpureocillium lilacinum and among Purpureocillium species.</title>
        <authorList>
            <person name="Yeh Z.-Y."/>
            <person name="Ni N.-T."/>
            <person name="Lo P.-H."/>
            <person name="Mushyakhwo K."/>
            <person name="Lin C.-F."/>
            <person name="Nai Y.-S."/>
        </authorList>
    </citation>
    <scope>NUCLEOTIDE SEQUENCE</scope>
    <source>
        <strain evidence="1">NCHU-NPUST-175</strain>
    </source>
</reference>
<evidence type="ECO:0000313" key="1">
    <source>
        <dbReference type="EMBL" id="KAL3955624.1"/>
    </source>
</evidence>
<gene>
    <name evidence="1" type="ORF">ACCO45_011187</name>
</gene>
<dbReference type="Proteomes" id="UP001638806">
    <property type="component" value="Unassembled WGS sequence"/>
</dbReference>
<dbReference type="EMBL" id="JBGNUJ010000010">
    <property type="protein sequence ID" value="KAL3955624.1"/>
    <property type="molecule type" value="Genomic_DNA"/>
</dbReference>
<protein>
    <submittedName>
        <fullName evidence="1">Uncharacterized protein</fullName>
    </submittedName>
</protein>
<comment type="caution">
    <text evidence="1">The sequence shown here is derived from an EMBL/GenBank/DDBJ whole genome shotgun (WGS) entry which is preliminary data.</text>
</comment>
<evidence type="ECO:0000313" key="2">
    <source>
        <dbReference type="Proteomes" id="UP001638806"/>
    </source>
</evidence>
<sequence length="525" mass="58090">MNRLENGAPQDRRNMPGMNNSQPYGADPNSMNQQQMPQYGVPHGQNGMPMYGGSNANQQSGLDWSQMFQAGAHQTLNEHPFHPPNRGQTQIGTKTGPNSSMGTTGCSSSDAHAPLLHKPSFRIMDAHIGLVTCMCCIGACYSDRLEPSVVREMMDNLWISMERDCLGAMPTSYSVDSGDEGASTADVQVLQALVLMSALHVWNGTSQQRTRARKAFPQVASQARRLGLLHHHGPGKPVQDWPTWADSEQRLRLMHGIIMCDTVWALYCNIPPQFEPFEVQLPLPCDEALWSARTESDWASITRTRQSPSSLHGDQPEFDLALRTLLHPLYRISKGSTSTGGKWVLLFAVMALTWRAQRGGFWGNLHQDDPFLPAFNGQCLDPQSYLVLSGALDKVKSILDEDAPSTSAAGQGPEGCIHTDTILSYWIAKRLLTYKLPDDPELSEEACFMRVLQLMDGIRAWVVNNGEAKGEKLELVGEIKEHEDSTLNMTDFFGNAPAEQATLEQHQPQIENGTIGGKRKKTCYD</sequence>
<keyword evidence="2" id="KW-1185">Reference proteome</keyword>
<organism evidence="1 2">
    <name type="scientific">Purpureocillium lilacinum</name>
    <name type="common">Paecilomyces lilacinus</name>
    <dbReference type="NCBI Taxonomy" id="33203"/>
    <lineage>
        <taxon>Eukaryota</taxon>
        <taxon>Fungi</taxon>
        <taxon>Dikarya</taxon>
        <taxon>Ascomycota</taxon>
        <taxon>Pezizomycotina</taxon>
        <taxon>Sordariomycetes</taxon>
        <taxon>Hypocreomycetidae</taxon>
        <taxon>Hypocreales</taxon>
        <taxon>Ophiocordycipitaceae</taxon>
        <taxon>Purpureocillium</taxon>
    </lineage>
</organism>
<accession>A0ACC4DH33</accession>
<name>A0ACC4DH33_PURLI</name>
<proteinExistence type="predicted"/>